<dbReference type="Pfam" id="PF04336">
    <property type="entry name" value="ACP_PD"/>
    <property type="match status" value="1"/>
</dbReference>
<dbReference type="PANTHER" id="PTHR38764:SF1">
    <property type="entry name" value="ACYL CARRIER PROTEIN PHOSPHODIESTERASE"/>
    <property type="match status" value="1"/>
</dbReference>
<comment type="caution">
    <text evidence="4">The sequence shown here is derived from an EMBL/GenBank/DDBJ whole genome shotgun (WGS) entry which is preliminary data.</text>
</comment>
<proteinExistence type="predicted"/>
<dbReference type="GO" id="GO:0006633">
    <property type="term" value="P:fatty acid biosynthetic process"/>
    <property type="evidence" value="ECO:0007669"/>
    <property type="project" value="InterPro"/>
</dbReference>
<keyword evidence="2" id="KW-0378">Hydrolase</keyword>
<evidence type="ECO:0000256" key="2">
    <source>
        <dbReference type="ARBA" id="ARBA00022801"/>
    </source>
</evidence>
<sequence>MGNLIGDFVRGPLKEHYEKNIVVGIRLHRAIDKFTDSHLQVKEAQKLLKPTYQRYSLVITDVYFDYFLSKYWADYDHRSIEEYAQWVYDTVDQNAELLPQNFLYMFHYMKTDNWLVQYGTIPGMKASLTGISKHTTFDSKMETAHLFLQENEAELKHYFDLFFPDLIAFSKSKVEELSKNYDSL</sequence>
<keyword evidence="1" id="KW-0444">Lipid biosynthesis</keyword>
<protein>
    <submittedName>
        <fullName evidence="4">ACP phosphodiesterase</fullName>
    </submittedName>
</protein>
<name>A0A918QCT8_9BACT</name>
<dbReference type="InterPro" id="IPR007431">
    <property type="entry name" value="ACP_PD"/>
</dbReference>
<keyword evidence="5" id="KW-1185">Reference proteome</keyword>
<dbReference type="GO" id="GO:0008770">
    <property type="term" value="F:[acyl-carrier-protein] phosphodiesterase activity"/>
    <property type="evidence" value="ECO:0007669"/>
    <property type="project" value="InterPro"/>
</dbReference>
<evidence type="ECO:0000313" key="4">
    <source>
        <dbReference type="EMBL" id="GGZ39568.1"/>
    </source>
</evidence>
<organism evidence="4 5">
    <name type="scientific">Echinicola pacifica</name>
    <dbReference type="NCBI Taxonomy" id="346377"/>
    <lineage>
        <taxon>Bacteria</taxon>
        <taxon>Pseudomonadati</taxon>
        <taxon>Bacteroidota</taxon>
        <taxon>Cytophagia</taxon>
        <taxon>Cytophagales</taxon>
        <taxon>Cyclobacteriaceae</taxon>
        <taxon>Echinicola</taxon>
    </lineage>
</organism>
<gene>
    <name evidence="4" type="ORF">GCM10007049_36100</name>
</gene>
<dbReference type="Proteomes" id="UP000619457">
    <property type="component" value="Unassembled WGS sequence"/>
</dbReference>
<evidence type="ECO:0000313" key="5">
    <source>
        <dbReference type="Proteomes" id="UP000619457"/>
    </source>
</evidence>
<dbReference type="PANTHER" id="PTHR38764">
    <property type="entry name" value="ACYL CARRIER PROTEIN PHOSPHODIESTERASE"/>
    <property type="match status" value="1"/>
</dbReference>
<keyword evidence="3" id="KW-0443">Lipid metabolism</keyword>
<reference evidence="4" key="1">
    <citation type="journal article" date="2014" name="Int. J. Syst. Evol. Microbiol.">
        <title>Complete genome sequence of Corynebacterium casei LMG S-19264T (=DSM 44701T), isolated from a smear-ripened cheese.</title>
        <authorList>
            <consortium name="US DOE Joint Genome Institute (JGI-PGF)"/>
            <person name="Walter F."/>
            <person name="Albersmeier A."/>
            <person name="Kalinowski J."/>
            <person name="Ruckert C."/>
        </authorList>
    </citation>
    <scope>NUCLEOTIDE SEQUENCE</scope>
    <source>
        <strain evidence="4">KCTC 12368</strain>
    </source>
</reference>
<evidence type="ECO:0000256" key="1">
    <source>
        <dbReference type="ARBA" id="ARBA00022516"/>
    </source>
</evidence>
<accession>A0A918QCT8</accession>
<evidence type="ECO:0000256" key="3">
    <source>
        <dbReference type="ARBA" id="ARBA00023098"/>
    </source>
</evidence>
<reference evidence="4" key="2">
    <citation type="submission" date="2020-09" db="EMBL/GenBank/DDBJ databases">
        <authorList>
            <person name="Sun Q."/>
            <person name="Kim S."/>
        </authorList>
    </citation>
    <scope>NUCLEOTIDE SEQUENCE</scope>
    <source>
        <strain evidence="4">KCTC 12368</strain>
    </source>
</reference>
<dbReference type="EMBL" id="BMWX01000009">
    <property type="protein sequence ID" value="GGZ39568.1"/>
    <property type="molecule type" value="Genomic_DNA"/>
</dbReference>
<dbReference type="AlphaFoldDB" id="A0A918QCT8"/>